<keyword evidence="5" id="KW-0325">Glycoprotein</keyword>
<proteinExistence type="predicted"/>
<evidence type="ECO:0000256" key="4">
    <source>
        <dbReference type="ARBA" id="ARBA00023136"/>
    </source>
</evidence>
<comment type="caution">
    <text evidence="6">The sequence shown here is derived from an EMBL/GenBank/DDBJ whole genome shotgun (WGS) entry which is preliminary data.</text>
</comment>
<dbReference type="PANTHER" id="PTHR45719">
    <property type="entry name" value="GLYCOSYLTRANSFERASE"/>
    <property type="match status" value="1"/>
</dbReference>
<gene>
    <name evidence="6" type="ORF">M8C21_017111</name>
</gene>
<dbReference type="InterPro" id="IPR003406">
    <property type="entry name" value="Glyco_trans_14"/>
</dbReference>
<keyword evidence="3" id="KW-0808">Transferase</keyword>
<keyword evidence="4" id="KW-0472">Membrane</keyword>
<sequence length="419" mass="47606">MTGKKKWVFTLFITALISLLLFIFSIPTFSSSYKPFSSSSVQRGPHHPPAFAYYISGTRGDADRIFRLLLAVYHPRNRYLLHIGTEGDGDERRRLSGLVRSVPAVRVFGNVDVIGKPDATTYMGASNVAAVLRAAAVLLKVDGSWDWFVALSAGDYPLITQDGRYAPTARGRRQFTSFFQDIDRHLSHAFSSISRNANFIDHTSDLGWKEAQRIRPIVVDPGLYLARRTQIFRATEKRPLPNAFKVFTGSPWVILSRSFLEYCVFAWDNLPRTLLMYVNNVVLAQEVYFHTLICNTQEFKNTTVNKDLRYMVWDNPPKMEPLFLNKSNYDQMVQSGAAFARQFAKNDPVLDMIDSKILKRSGNRPTLGAWCTARTGWFVDPCSQWDDVNVLRPGKQGKKFEESLKNMIDDLGSESKQCI</sequence>
<evidence type="ECO:0000313" key="6">
    <source>
        <dbReference type="EMBL" id="KAI7735827.1"/>
    </source>
</evidence>
<reference evidence="6" key="1">
    <citation type="submission" date="2022-06" db="EMBL/GenBank/DDBJ databases">
        <title>Uncovering the hologenomic basis of an extraordinary plant invasion.</title>
        <authorList>
            <person name="Bieker V.C."/>
            <person name="Martin M.D."/>
            <person name="Gilbert T."/>
            <person name="Hodgins K."/>
            <person name="Battlay P."/>
            <person name="Petersen B."/>
            <person name="Wilson J."/>
        </authorList>
    </citation>
    <scope>NUCLEOTIDE SEQUENCE</scope>
    <source>
        <strain evidence="6">AA19_3_7</strain>
        <tissue evidence="6">Leaf</tissue>
    </source>
</reference>
<evidence type="ECO:0000256" key="3">
    <source>
        <dbReference type="ARBA" id="ARBA00022679"/>
    </source>
</evidence>
<dbReference type="PANTHER" id="PTHR45719:SF14">
    <property type="entry name" value="BETA-GLUCURONOSYLTRANSFERASE GLCAT14A"/>
    <property type="match status" value="1"/>
</dbReference>
<organism evidence="6 7">
    <name type="scientific">Ambrosia artemisiifolia</name>
    <name type="common">Common ragweed</name>
    <dbReference type="NCBI Taxonomy" id="4212"/>
    <lineage>
        <taxon>Eukaryota</taxon>
        <taxon>Viridiplantae</taxon>
        <taxon>Streptophyta</taxon>
        <taxon>Embryophyta</taxon>
        <taxon>Tracheophyta</taxon>
        <taxon>Spermatophyta</taxon>
        <taxon>Magnoliopsida</taxon>
        <taxon>eudicotyledons</taxon>
        <taxon>Gunneridae</taxon>
        <taxon>Pentapetalae</taxon>
        <taxon>asterids</taxon>
        <taxon>campanulids</taxon>
        <taxon>Asterales</taxon>
        <taxon>Asteraceae</taxon>
        <taxon>Asteroideae</taxon>
        <taxon>Heliantheae alliance</taxon>
        <taxon>Heliantheae</taxon>
        <taxon>Ambrosia</taxon>
    </lineage>
</organism>
<evidence type="ECO:0000256" key="2">
    <source>
        <dbReference type="ARBA" id="ARBA00022676"/>
    </source>
</evidence>
<evidence type="ECO:0000313" key="7">
    <source>
        <dbReference type="Proteomes" id="UP001206925"/>
    </source>
</evidence>
<keyword evidence="2" id="KW-0328">Glycosyltransferase</keyword>
<dbReference type="EMBL" id="JAMZMK010009434">
    <property type="protein sequence ID" value="KAI7735827.1"/>
    <property type="molecule type" value="Genomic_DNA"/>
</dbReference>
<dbReference type="GO" id="GO:0016020">
    <property type="term" value="C:membrane"/>
    <property type="evidence" value="ECO:0007669"/>
    <property type="project" value="UniProtKB-SubCell"/>
</dbReference>
<dbReference type="GO" id="GO:0015020">
    <property type="term" value="F:glucuronosyltransferase activity"/>
    <property type="evidence" value="ECO:0007669"/>
    <property type="project" value="InterPro"/>
</dbReference>
<accession>A0AAD5C5Y4</accession>
<evidence type="ECO:0000256" key="5">
    <source>
        <dbReference type="ARBA" id="ARBA00023180"/>
    </source>
</evidence>
<comment type="subcellular location">
    <subcellularLocation>
        <location evidence="1">Membrane</location>
        <topology evidence="1">Single-pass type II membrane protein</topology>
    </subcellularLocation>
</comment>
<dbReference type="InterPro" id="IPR044610">
    <property type="entry name" value="GLCAT14A/B/C"/>
</dbReference>
<dbReference type="Proteomes" id="UP001206925">
    <property type="component" value="Unassembled WGS sequence"/>
</dbReference>
<dbReference type="AlphaFoldDB" id="A0AAD5C5Y4"/>
<evidence type="ECO:0000256" key="1">
    <source>
        <dbReference type="ARBA" id="ARBA00004606"/>
    </source>
</evidence>
<keyword evidence="7" id="KW-1185">Reference proteome</keyword>
<dbReference type="Pfam" id="PF02485">
    <property type="entry name" value="Branch"/>
    <property type="match status" value="2"/>
</dbReference>
<name>A0AAD5C5Y4_AMBAR</name>
<protein>
    <submittedName>
        <fullName evidence="6">Uncharacterized protein</fullName>
    </submittedName>
</protein>